<dbReference type="Proteomes" id="UP000242287">
    <property type="component" value="Unassembled WGS sequence"/>
</dbReference>
<dbReference type="OrthoDB" id="185373at2759"/>
<feature type="region of interest" description="Disordered" evidence="1">
    <location>
        <begin position="34"/>
        <end position="75"/>
    </location>
</feature>
<gene>
    <name evidence="2" type="ORF">AMATHDRAFT_48352</name>
</gene>
<evidence type="ECO:0008006" key="4">
    <source>
        <dbReference type="Google" id="ProtNLM"/>
    </source>
</evidence>
<reference evidence="2 3" key="1">
    <citation type="submission" date="2014-02" db="EMBL/GenBank/DDBJ databases">
        <title>Transposable element dynamics among asymbiotic and ectomycorrhizal Amanita fungi.</title>
        <authorList>
            <consortium name="DOE Joint Genome Institute"/>
            <person name="Hess J."/>
            <person name="Skrede I."/>
            <person name="Wolfe B."/>
            <person name="LaButti K."/>
            <person name="Ohm R.A."/>
            <person name="Grigoriev I.V."/>
            <person name="Pringle A."/>
        </authorList>
    </citation>
    <scope>NUCLEOTIDE SEQUENCE [LARGE SCALE GENOMIC DNA]</scope>
    <source>
        <strain evidence="2 3">SKay4041</strain>
    </source>
</reference>
<dbReference type="GO" id="GO:0003729">
    <property type="term" value="F:mRNA binding"/>
    <property type="evidence" value="ECO:0007669"/>
    <property type="project" value="TreeGrafter"/>
</dbReference>
<dbReference type="AlphaFoldDB" id="A0A2A9NKK8"/>
<dbReference type="STRING" id="703135.A0A2A9NKK8"/>
<evidence type="ECO:0000313" key="2">
    <source>
        <dbReference type="EMBL" id="PFH49874.1"/>
    </source>
</evidence>
<dbReference type="Gene3D" id="1.25.40.10">
    <property type="entry name" value="Tetratricopeptide repeat domain"/>
    <property type="match status" value="1"/>
</dbReference>
<dbReference type="InterPro" id="IPR011990">
    <property type="entry name" value="TPR-like_helical_dom_sf"/>
</dbReference>
<accession>A0A2A9NKK8</accession>
<evidence type="ECO:0000256" key="1">
    <source>
        <dbReference type="SAM" id="MobiDB-lite"/>
    </source>
</evidence>
<dbReference type="PANTHER" id="PTHR47938:SF35">
    <property type="entry name" value="PENTATRICOPEPTIDE REPEAT-CONTAINING PROTEIN 4, MITOCHONDRIAL-RELATED"/>
    <property type="match status" value="1"/>
</dbReference>
<dbReference type="PANTHER" id="PTHR47938">
    <property type="entry name" value="RESPIRATORY COMPLEX I CHAPERONE (CIA84), PUTATIVE (AFU_ORTHOLOGUE AFUA_2G06020)-RELATED"/>
    <property type="match status" value="1"/>
</dbReference>
<proteinExistence type="predicted"/>
<name>A0A2A9NKK8_9AGAR</name>
<sequence length="817" mass="92244">MLVGSWTLLRSTRLATFGRSLVFSAVRAAGDEPVTSGQRVRVGNGPNTPKSRMEADGMESGRSPVDGMSGATSERHANRPSIMDVINGTLPALLPPPMDESAIFEDDSPEYDAFNPLQSGHERHDTSIDAAVLKLVSEEKYDEAYQVLKDMNQLGIEITDTDACIKASLATLDNLYHLMLSQSQIPLDVLDRFEAFFSLIPDRNFETDQSLKAINTLRQRVLDSPSINLEILLRFTLTLIRKGYLGMVRLHCIPVVARFISPDLCAEFFDHAKAANQEYWDSVSDREFAWRMEIHSLHRLRAAMIHWLAHAKKIDEALDLIPPSVGGFQFPIQTYRLLRFRLLSSNDPKYRRMVAYINTFPVRDYSPEERRNTPDSWFKPDTELAVTLLIPRTLSNFSSSEFASMLRRLKNAYIHCTDKQHMFTKPTTLSDQLIFFMTYLERFPERKGRALALLRKRTARTGPGAFTHFLFSEMLYYFHTNQPKLILRTFLDHFYISAVPPADMLSYYHSKAEEENDTSARFGMSPGTKMPSAFIHRLWPAPTHVTLVWHALLALAPDSAAILHLYQKLMLIAADEHPASDDSQEASSGTSSLLSPPSWMQKVPASAFTPFILKLLNSTGSSTSLSASIGASLLNDMVRVGVEPNLHHLTEFARFYARRHNPRRAFIILERMEAAEQERMRGDFNHKGLPSPDVTFYNAVLRAFIGAGNITDADRVAEKMAKRYDFVPGGEAYVPGKHEIIDELWKDLEELKESVATSVSFMDWFHKPLPLTSTGVYSGTRLAETYCDVFPHISRCWGGSTVSGTTLVVHRLQKPLP</sequence>
<evidence type="ECO:0000313" key="3">
    <source>
        <dbReference type="Proteomes" id="UP000242287"/>
    </source>
</evidence>
<organism evidence="2 3">
    <name type="scientific">Amanita thiersii Skay4041</name>
    <dbReference type="NCBI Taxonomy" id="703135"/>
    <lineage>
        <taxon>Eukaryota</taxon>
        <taxon>Fungi</taxon>
        <taxon>Dikarya</taxon>
        <taxon>Basidiomycota</taxon>
        <taxon>Agaricomycotina</taxon>
        <taxon>Agaricomycetes</taxon>
        <taxon>Agaricomycetidae</taxon>
        <taxon>Agaricales</taxon>
        <taxon>Pluteineae</taxon>
        <taxon>Amanitaceae</taxon>
        <taxon>Amanita</taxon>
    </lineage>
</organism>
<keyword evidence="3" id="KW-1185">Reference proteome</keyword>
<protein>
    <recommendedName>
        <fullName evidence="4">Pentacotripeptide-repeat region of PRORP domain-containing protein</fullName>
    </recommendedName>
</protein>
<dbReference type="EMBL" id="KZ302017">
    <property type="protein sequence ID" value="PFH49874.1"/>
    <property type="molecule type" value="Genomic_DNA"/>
</dbReference>